<keyword evidence="2" id="KW-1185">Reference proteome</keyword>
<gene>
    <name evidence="1" type="ORF">RYJ27_02205</name>
</gene>
<dbReference type="KEGG" id="mliy:RYJ27_02205"/>
<protein>
    <submittedName>
        <fullName evidence="1">Dihydrodipicolinate synthase family protein</fullName>
    </submittedName>
</protein>
<dbReference type="SUPFAM" id="SSF51569">
    <property type="entry name" value="Aldolase"/>
    <property type="match status" value="1"/>
</dbReference>
<dbReference type="Proteomes" id="UP001329313">
    <property type="component" value="Chromosome"/>
</dbReference>
<organism evidence="1 2">
    <name type="scientific">Microbacterium limosum</name>
    <dbReference type="NCBI Taxonomy" id="3079935"/>
    <lineage>
        <taxon>Bacteria</taxon>
        <taxon>Bacillati</taxon>
        <taxon>Actinomycetota</taxon>
        <taxon>Actinomycetes</taxon>
        <taxon>Micrococcales</taxon>
        <taxon>Microbacteriaceae</taxon>
        <taxon>Microbacterium</taxon>
    </lineage>
</organism>
<proteinExistence type="predicted"/>
<dbReference type="Gene3D" id="3.20.20.70">
    <property type="entry name" value="Aldolase class I"/>
    <property type="match status" value="1"/>
</dbReference>
<accession>A0AAU0MJA5</accession>
<reference evidence="1 2" key="1">
    <citation type="submission" date="2023-10" db="EMBL/GenBank/DDBJ databases">
        <title>Y20.</title>
        <authorList>
            <person name="Zhang G."/>
            <person name="Ding Y."/>
        </authorList>
    </citation>
    <scope>NUCLEOTIDE SEQUENCE [LARGE SCALE GENOMIC DNA]</scope>
    <source>
        <strain evidence="1 2">Y20</strain>
    </source>
</reference>
<dbReference type="EMBL" id="CP137080">
    <property type="protein sequence ID" value="WOQ70062.1"/>
    <property type="molecule type" value="Genomic_DNA"/>
</dbReference>
<name>A0AAU0MJA5_9MICO</name>
<evidence type="ECO:0000313" key="2">
    <source>
        <dbReference type="Proteomes" id="UP001329313"/>
    </source>
</evidence>
<dbReference type="AlphaFoldDB" id="A0AAU0MJA5"/>
<dbReference type="Pfam" id="PF06187">
    <property type="entry name" value="DUF993"/>
    <property type="match status" value="1"/>
</dbReference>
<dbReference type="RefSeq" id="WP_330171156.1">
    <property type="nucleotide sequence ID" value="NZ_CP137080.1"/>
</dbReference>
<dbReference type="InterPro" id="IPR009334">
    <property type="entry name" value="DUF993"/>
</dbReference>
<sequence>MSDLRLLEGDGTVSAVELGPGLTVSRPAEPPRSRTVYAAAHVVPVAWAENVPGHPAVVDWDHTLAFRHHIWSWGLGVADAMDTAQRNMGLGWSATAELIRRSAHEASTVGGRLVAGVNTDHLPNDAATLAEIIDAYAMQLEVVEDSGAEAVLMASRHLARAAESPADYERVYAAVLGRASRPVVLHWLGEPFDPILRGYFGPDVETAMQTVVRIIDDHRDTVSGIKMSLLDPRHEITLRRRLPSGVTMFTGDDDNYVSLIAGDDAGHSDALLGAFAAFPPAAALAVAALDRGDTEEYHRVLGPTQPLARQIFSAPTPFYKTGVAFLSWLNGHQPSFTMVGGLHAGRSLRHLSEIIRLANVADVLEQPELARERWHRMLELHGV</sequence>
<evidence type="ECO:0000313" key="1">
    <source>
        <dbReference type="EMBL" id="WOQ70062.1"/>
    </source>
</evidence>
<dbReference type="InterPro" id="IPR013785">
    <property type="entry name" value="Aldolase_TIM"/>
</dbReference>